<dbReference type="AlphaFoldDB" id="A0A7R9LXA6"/>
<keyword evidence="1" id="KW-0732">Signal</keyword>
<evidence type="ECO:0000313" key="3">
    <source>
        <dbReference type="Proteomes" id="UP000728032"/>
    </source>
</evidence>
<evidence type="ECO:0000256" key="1">
    <source>
        <dbReference type="SAM" id="SignalP"/>
    </source>
</evidence>
<dbReference type="EMBL" id="OC918473">
    <property type="protein sequence ID" value="CAD7649461.1"/>
    <property type="molecule type" value="Genomic_DNA"/>
</dbReference>
<dbReference type="Proteomes" id="UP000728032">
    <property type="component" value="Unassembled WGS sequence"/>
</dbReference>
<gene>
    <name evidence="2" type="ORF">ONB1V03_LOCUS7308</name>
</gene>
<organism evidence="2">
    <name type="scientific">Oppiella nova</name>
    <dbReference type="NCBI Taxonomy" id="334625"/>
    <lineage>
        <taxon>Eukaryota</taxon>
        <taxon>Metazoa</taxon>
        <taxon>Ecdysozoa</taxon>
        <taxon>Arthropoda</taxon>
        <taxon>Chelicerata</taxon>
        <taxon>Arachnida</taxon>
        <taxon>Acari</taxon>
        <taxon>Acariformes</taxon>
        <taxon>Sarcoptiformes</taxon>
        <taxon>Oribatida</taxon>
        <taxon>Brachypylina</taxon>
        <taxon>Oppioidea</taxon>
        <taxon>Oppiidae</taxon>
        <taxon>Oppiella</taxon>
    </lineage>
</organism>
<evidence type="ECO:0008006" key="4">
    <source>
        <dbReference type="Google" id="ProtNLM"/>
    </source>
</evidence>
<accession>A0A7R9LXA6</accession>
<keyword evidence="3" id="KW-1185">Reference proteome</keyword>
<feature type="signal peptide" evidence="1">
    <location>
        <begin position="1"/>
        <end position="18"/>
    </location>
</feature>
<reference evidence="2" key="1">
    <citation type="submission" date="2020-11" db="EMBL/GenBank/DDBJ databases">
        <authorList>
            <person name="Tran Van P."/>
        </authorList>
    </citation>
    <scope>NUCLEOTIDE SEQUENCE</scope>
</reference>
<proteinExistence type="predicted"/>
<dbReference type="OrthoDB" id="10392720at2759"/>
<dbReference type="EMBL" id="CAJPVJ010003648">
    <property type="protein sequence ID" value="CAG2167811.1"/>
    <property type="molecule type" value="Genomic_DNA"/>
</dbReference>
<sequence length="233" mass="25103">MNQLACIVFIACAAMVMANQPEARMLGPVGDFLGHFPGLGFMSNHPGARQGAFPVVRNNGDFTAANAAKMPNSVPGKSIRITPDKTTTMTIYKRIVCTGGPVQEIMLNTTIPNSSTTCNGYDAWVSPWTYNTVVNGQAQDLVIGNFSQYYSYLNGNMYEVNFGQITGGDCAGDTFFSANAYVADDQLGCSGQGLKSVSIDYINAKISGTKCNQQCTLDTRHHSFFAYNPPITN</sequence>
<protein>
    <recommendedName>
        <fullName evidence="4">Secreted protein</fullName>
    </recommendedName>
</protein>
<feature type="chain" id="PRO_5036211326" description="Secreted protein" evidence="1">
    <location>
        <begin position="19"/>
        <end position="233"/>
    </location>
</feature>
<evidence type="ECO:0000313" key="2">
    <source>
        <dbReference type="EMBL" id="CAD7649461.1"/>
    </source>
</evidence>
<name>A0A7R9LXA6_9ACAR</name>